<feature type="transmembrane region" description="Helical" evidence="7">
    <location>
        <begin position="255"/>
        <end position="274"/>
    </location>
</feature>
<evidence type="ECO:0000256" key="4">
    <source>
        <dbReference type="ARBA" id="ARBA00022692"/>
    </source>
</evidence>
<feature type="transmembrane region" description="Helical" evidence="7">
    <location>
        <begin position="141"/>
        <end position="158"/>
    </location>
</feature>
<dbReference type="EMBL" id="JAYGHY010000041">
    <property type="protein sequence ID" value="MEA5443230.1"/>
    <property type="molecule type" value="Genomic_DNA"/>
</dbReference>
<reference evidence="9 10" key="1">
    <citation type="submission" date="2023-12" db="EMBL/GenBank/DDBJ databases">
        <title>Baltic Sea Cyanobacteria.</title>
        <authorList>
            <person name="Delbaje E."/>
            <person name="Fewer D.P."/>
            <person name="Shishido T.K."/>
        </authorList>
    </citation>
    <scope>NUCLEOTIDE SEQUENCE [LARGE SCALE GENOMIC DNA]</scope>
    <source>
        <strain evidence="9 10">UHCC 0281</strain>
    </source>
</reference>
<evidence type="ECO:0000256" key="1">
    <source>
        <dbReference type="ARBA" id="ARBA00004651"/>
    </source>
</evidence>
<evidence type="ECO:0000256" key="2">
    <source>
        <dbReference type="ARBA" id="ARBA00007400"/>
    </source>
</evidence>
<feature type="transmembrane region" description="Helical" evidence="7">
    <location>
        <begin position="226"/>
        <end position="249"/>
    </location>
</feature>
<keyword evidence="4 7" id="KW-0812">Transmembrane</keyword>
<keyword evidence="3" id="KW-1003">Cell membrane</keyword>
<evidence type="ECO:0000256" key="6">
    <source>
        <dbReference type="ARBA" id="ARBA00023136"/>
    </source>
</evidence>
<feature type="transmembrane region" description="Helical" evidence="7">
    <location>
        <begin position="165"/>
        <end position="183"/>
    </location>
</feature>
<dbReference type="Proteomes" id="UP001302329">
    <property type="component" value="Unassembled WGS sequence"/>
</dbReference>
<keyword evidence="6 7" id="KW-0472">Membrane</keyword>
<dbReference type="GO" id="GO:0016746">
    <property type="term" value="F:acyltransferase activity"/>
    <property type="evidence" value="ECO:0007669"/>
    <property type="project" value="UniProtKB-KW"/>
</dbReference>
<evidence type="ECO:0000313" key="9">
    <source>
        <dbReference type="EMBL" id="MEA5443230.1"/>
    </source>
</evidence>
<keyword evidence="9" id="KW-0808">Transferase</keyword>
<dbReference type="PANTHER" id="PTHR40074">
    <property type="entry name" value="O-ACETYLTRANSFERASE WECH"/>
    <property type="match status" value="1"/>
</dbReference>
<comment type="caution">
    <text evidence="9">The sequence shown here is derived from an EMBL/GenBank/DDBJ whole genome shotgun (WGS) entry which is preliminary data.</text>
</comment>
<evidence type="ECO:0000256" key="5">
    <source>
        <dbReference type="ARBA" id="ARBA00022989"/>
    </source>
</evidence>
<keyword evidence="10" id="KW-1185">Reference proteome</keyword>
<feature type="domain" description="Acyltransferase 3" evidence="8">
    <location>
        <begin position="24"/>
        <end position="339"/>
    </location>
</feature>
<feature type="transmembrane region" description="Helical" evidence="7">
    <location>
        <begin position="294"/>
        <end position="311"/>
    </location>
</feature>
<evidence type="ECO:0000256" key="3">
    <source>
        <dbReference type="ARBA" id="ARBA00022475"/>
    </source>
</evidence>
<keyword evidence="9" id="KW-0012">Acyltransferase</keyword>
<protein>
    <submittedName>
        <fullName evidence="9">Acyltransferase</fullName>
        <ecNumber evidence="9">2.3.1.-</ecNumber>
    </submittedName>
</protein>
<dbReference type="InterPro" id="IPR002656">
    <property type="entry name" value="Acyl_transf_3_dom"/>
</dbReference>
<organism evidence="9 10">
    <name type="scientific">Cyanobium gracile UHCC 0281</name>
    <dbReference type="NCBI Taxonomy" id="3110309"/>
    <lineage>
        <taxon>Bacteria</taxon>
        <taxon>Bacillati</taxon>
        <taxon>Cyanobacteriota</taxon>
        <taxon>Cyanophyceae</taxon>
        <taxon>Synechococcales</taxon>
        <taxon>Prochlorococcaceae</taxon>
        <taxon>Cyanobium</taxon>
    </lineage>
</organism>
<dbReference type="PANTHER" id="PTHR40074:SF2">
    <property type="entry name" value="O-ACETYLTRANSFERASE WECH"/>
    <property type="match status" value="1"/>
</dbReference>
<dbReference type="EC" id="2.3.1.-" evidence="9"/>
<comment type="similarity">
    <text evidence="2">Belongs to the acyltransferase 3 family.</text>
</comment>
<feature type="transmembrane region" description="Helical" evidence="7">
    <location>
        <begin position="25"/>
        <end position="44"/>
    </location>
</feature>
<feature type="transmembrane region" description="Helical" evidence="7">
    <location>
        <begin position="103"/>
        <end position="121"/>
    </location>
</feature>
<evidence type="ECO:0000313" key="10">
    <source>
        <dbReference type="Proteomes" id="UP001302329"/>
    </source>
</evidence>
<gene>
    <name evidence="9" type="ORF">VB739_11765</name>
</gene>
<sequence>MVLGNHPISVMQPNQRNQVTERLDYFDVLRALAIFAVVAIHSSGSGLQLSEESMGFNLTVLWRNILNFAVPMFLAISGFFLAKKTIGTYGDYVAFLRKQIPRVYVPFFIWSLVWLAFAVLIQDKSVVHEIIKLATFQSSGPYYFIALIIQYYLLLPVLKKFANAKGLAISMLVSMAMTFWIFYLRYHTEISLPLILYAGNFATWQMFFVLGLCLGTSQKIRVSSKYLLALILIFYILSCIESYVLIGAFHQAGDAVTAVKASSFMYSFFLIVFLSKNRDLIKSKLLKEIGVMSFGIYLTHMFALMVISRMLSRLHSPLQGTAYAYQLFLAGLVTLSCFLCISVFNRVFSDRQARFLGFK</sequence>
<evidence type="ECO:0000259" key="8">
    <source>
        <dbReference type="Pfam" id="PF01757"/>
    </source>
</evidence>
<feature type="transmembrane region" description="Helical" evidence="7">
    <location>
        <begin position="64"/>
        <end position="82"/>
    </location>
</feature>
<feature type="transmembrane region" description="Helical" evidence="7">
    <location>
        <begin position="195"/>
        <end position="214"/>
    </location>
</feature>
<accession>A0ABU5SXI3</accession>
<proteinExistence type="inferred from homology"/>
<evidence type="ECO:0000256" key="7">
    <source>
        <dbReference type="SAM" id="Phobius"/>
    </source>
</evidence>
<keyword evidence="5 7" id="KW-1133">Transmembrane helix</keyword>
<name>A0ABU5SXI3_9CYAN</name>
<dbReference type="Pfam" id="PF01757">
    <property type="entry name" value="Acyl_transf_3"/>
    <property type="match status" value="1"/>
</dbReference>
<dbReference type="RefSeq" id="WP_323357235.1">
    <property type="nucleotide sequence ID" value="NZ_JAYGHY010000041.1"/>
</dbReference>
<feature type="transmembrane region" description="Helical" evidence="7">
    <location>
        <begin position="323"/>
        <end position="344"/>
    </location>
</feature>
<comment type="subcellular location">
    <subcellularLocation>
        <location evidence="1">Cell membrane</location>
        <topology evidence="1">Multi-pass membrane protein</topology>
    </subcellularLocation>
</comment>